<dbReference type="Proteomes" id="UP000631114">
    <property type="component" value="Unassembled WGS sequence"/>
</dbReference>
<dbReference type="GO" id="GO:0008519">
    <property type="term" value="F:ammonium channel activity"/>
    <property type="evidence" value="ECO:0007669"/>
    <property type="project" value="InterPro"/>
</dbReference>
<protein>
    <recommendedName>
        <fullName evidence="5">Ammonium transporter AmtB-like domain-containing protein</fullName>
    </recommendedName>
</protein>
<proteinExistence type="predicted"/>
<name>A0A835I7F2_9MAGN</name>
<sequence>MADVEAITRAAFVEIQGRMIEAISKLKQVVAQMRNKETGKKHGMGTAEWRATKSLAYYKCGDYVPGLKVVNKNKQTNGPTKRKEQAPADYHLGLDYLLFGGILMSLRSKSTFYNRHFSGFLTKARIIDYSGGSVIHLSAGVAGFTAAYWVE</sequence>
<dbReference type="AlphaFoldDB" id="A0A835I7F2"/>
<accession>A0A835I7F2</accession>
<keyword evidence="2" id="KW-0812">Transmembrane</keyword>
<keyword evidence="4" id="KW-0472">Membrane</keyword>
<comment type="subcellular location">
    <subcellularLocation>
        <location evidence="1">Membrane</location>
        <topology evidence="1">Multi-pass membrane protein</topology>
    </subcellularLocation>
</comment>
<evidence type="ECO:0000256" key="1">
    <source>
        <dbReference type="ARBA" id="ARBA00004141"/>
    </source>
</evidence>
<gene>
    <name evidence="6" type="ORF">IFM89_003073</name>
</gene>
<evidence type="ECO:0000313" key="6">
    <source>
        <dbReference type="EMBL" id="KAF9612631.1"/>
    </source>
</evidence>
<evidence type="ECO:0000256" key="2">
    <source>
        <dbReference type="ARBA" id="ARBA00022692"/>
    </source>
</evidence>
<dbReference type="Pfam" id="PF00909">
    <property type="entry name" value="Ammonium_transp"/>
    <property type="match status" value="1"/>
</dbReference>
<evidence type="ECO:0000259" key="5">
    <source>
        <dbReference type="Pfam" id="PF00909"/>
    </source>
</evidence>
<evidence type="ECO:0000313" key="7">
    <source>
        <dbReference type="Proteomes" id="UP000631114"/>
    </source>
</evidence>
<organism evidence="6 7">
    <name type="scientific">Coptis chinensis</name>
    <dbReference type="NCBI Taxonomy" id="261450"/>
    <lineage>
        <taxon>Eukaryota</taxon>
        <taxon>Viridiplantae</taxon>
        <taxon>Streptophyta</taxon>
        <taxon>Embryophyta</taxon>
        <taxon>Tracheophyta</taxon>
        <taxon>Spermatophyta</taxon>
        <taxon>Magnoliopsida</taxon>
        <taxon>Ranunculales</taxon>
        <taxon>Ranunculaceae</taxon>
        <taxon>Coptidoideae</taxon>
        <taxon>Coptis</taxon>
    </lineage>
</organism>
<evidence type="ECO:0000256" key="3">
    <source>
        <dbReference type="ARBA" id="ARBA00022989"/>
    </source>
</evidence>
<dbReference type="Gene3D" id="1.10.3430.10">
    <property type="entry name" value="Ammonium transporter AmtB like domains"/>
    <property type="match status" value="1"/>
</dbReference>
<feature type="domain" description="Ammonium transporter AmtB-like" evidence="5">
    <location>
        <begin position="96"/>
        <end position="149"/>
    </location>
</feature>
<dbReference type="EMBL" id="JADFTS010000003">
    <property type="protein sequence ID" value="KAF9612631.1"/>
    <property type="molecule type" value="Genomic_DNA"/>
</dbReference>
<dbReference type="InterPro" id="IPR024041">
    <property type="entry name" value="NH4_transpt_AmtB-like_dom"/>
</dbReference>
<dbReference type="GO" id="GO:0016020">
    <property type="term" value="C:membrane"/>
    <property type="evidence" value="ECO:0007669"/>
    <property type="project" value="UniProtKB-SubCell"/>
</dbReference>
<dbReference type="InterPro" id="IPR029020">
    <property type="entry name" value="Ammonium/urea_transptr"/>
</dbReference>
<evidence type="ECO:0000256" key="4">
    <source>
        <dbReference type="ARBA" id="ARBA00023136"/>
    </source>
</evidence>
<comment type="caution">
    <text evidence="6">The sequence shown here is derived from an EMBL/GenBank/DDBJ whole genome shotgun (WGS) entry which is preliminary data.</text>
</comment>
<reference evidence="6 7" key="1">
    <citation type="submission" date="2020-10" db="EMBL/GenBank/DDBJ databases">
        <title>The Coptis chinensis genome and diversification of protoberbering-type alkaloids.</title>
        <authorList>
            <person name="Wang B."/>
            <person name="Shu S."/>
            <person name="Song C."/>
            <person name="Liu Y."/>
        </authorList>
    </citation>
    <scope>NUCLEOTIDE SEQUENCE [LARGE SCALE GENOMIC DNA]</scope>
    <source>
        <strain evidence="6">HL-2020</strain>
        <tissue evidence="6">Leaf</tissue>
    </source>
</reference>
<dbReference type="SUPFAM" id="SSF111352">
    <property type="entry name" value="Ammonium transporter"/>
    <property type="match status" value="1"/>
</dbReference>
<keyword evidence="7" id="KW-1185">Reference proteome</keyword>
<dbReference type="OrthoDB" id="5242628at2759"/>
<keyword evidence="3" id="KW-1133">Transmembrane helix</keyword>